<feature type="compositionally biased region" description="Polar residues" evidence="4">
    <location>
        <begin position="485"/>
        <end position="498"/>
    </location>
</feature>
<dbReference type="PANTHER" id="PTHR42648:SF31">
    <property type="entry name" value="RNA-DIRECTED DNA POLYMERASE"/>
    <property type="match status" value="1"/>
</dbReference>
<dbReference type="InterPro" id="IPR054722">
    <property type="entry name" value="PolX-like_BBD"/>
</dbReference>
<dbReference type="RefSeq" id="XP_016465854.1">
    <property type="nucleotide sequence ID" value="XM_016610368.1"/>
</dbReference>
<evidence type="ECO:0000256" key="1">
    <source>
        <dbReference type="ARBA" id="ARBA00022670"/>
    </source>
</evidence>
<dbReference type="GO" id="GO:0046872">
    <property type="term" value="F:metal ion binding"/>
    <property type="evidence" value="ECO:0007669"/>
    <property type="project" value="UniProtKB-KW"/>
</dbReference>
<dbReference type="InterPro" id="IPR039537">
    <property type="entry name" value="Retrotran_Ty1/copia-like"/>
</dbReference>
<proteinExistence type="predicted"/>
<sequence length="643" mass="72550">MAAGDVKQPNAQLLADFVAFMVIRQGRNFQKNRNQAQRGATVGTKLNNSGQKFTKPQQKFKAKKRHTQEDCYRIIGFPDDFEFTNQKNYQNQIKANAVLTHENHENQTGENTENNNNFGKQLNKEHVTEMVNIYKQAKLAQAGNLGINANAVAGTILKYSGASEHMCFDPNSFLFLTQLPVPLNINLPNSFKVIVTHMGNVSIPPGHVLNNVLHVPDFKYNLLSIHRFCIPFKYGVLFTSIGCVLHGLSMKSPQAFSEIREGLYILEPSSLKSKSLFSINVSSIQKGRNSISESMSFSSPVHVNAIPDVKLWHARQTKKPFPVSTIKSIDIFYLIHIDTWGHYKSNTYNGFQIFPYYSRGTWTFLLFSKSNAFPMLKSFLSMVERQFKANVRMIRSDNALELGKVTQEATFLALEEINTPHHPIFSTSIFTTEPTYSTTFQDQTQPTSSEYDATDILSLQSSSPTHISHHHSVSPQSPTPVSPSLDPSHTRTPSSTPQKPMPLRRSGRVSTQPIYLKDFMCNNIMFTDLATTCFTQPCQPTEYCFSSLSPNNQHVMQSLSTLTEPSSFSQACQHPGSIEAMNAEIKALEDNHAWDVVELPKEKRALPCRWVYKVKHLSDGRIERLKARLVVRGDIQREGIDYS</sequence>
<evidence type="ECO:0000313" key="7">
    <source>
        <dbReference type="RefSeq" id="XP_016465854.1"/>
    </source>
</evidence>
<dbReference type="InterPro" id="IPR013103">
    <property type="entry name" value="RVT_2"/>
</dbReference>
<feature type="region of interest" description="Disordered" evidence="4">
    <location>
        <begin position="32"/>
        <end position="52"/>
    </location>
</feature>
<organism evidence="7">
    <name type="scientific">Nicotiana tabacum</name>
    <name type="common">Common tobacco</name>
    <dbReference type="NCBI Taxonomy" id="4097"/>
    <lineage>
        <taxon>Eukaryota</taxon>
        <taxon>Viridiplantae</taxon>
        <taxon>Streptophyta</taxon>
        <taxon>Embryophyta</taxon>
        <taxon>Tracheophyta</taxon>
        <taxon>Spermatophyta</taxon>
        <taxon>Magnoliopsida</taxon>
        <taxon>eudicotyledons</taxon>
        <taxon>Gunneridae</taxon>
        <taxon>Pentapetalae</taxon>
        <taxon>asterids</taxon>
        <taxon>lamiids</taxon>
        <taxon>Solanales</taxon>
        <taxon>Solanaceae</taxon>
        <taxon>Nicotianoideae</taxon>
        <taxon>Nicotianeae</taxon>
        <taxon>Nicotiana</taxon>
    </lineage>
</organism>
<dbReference type="PaxDb" id="4097-A0A1S3ZNI1"/>
<evidence type="ECO:0000256" key="3">
    <source>
        <dbReference type="ARBA" id="ARBA00022801"/>
    </source>
</evidence>
<evidence type="ECO:0000259" key="5">
    <source>
        <dbReference type="Pfam" id="PF07727"/>
    </source>
</evidence>
<dbReference type="Pfam" id="PF07727">
    <property type="entry name" value="RVT_2"/>
    <property type="match status" value="1"/>
</dbReference>
<evidence type="ECO:0000256" key="4">
    <source>
        <dbReference type="SAM" id="MobiDB-lite"/>
    </source>
</evidence>
<dbReference type="PANTHER" id="PTHR42648">
    <property type="entry name" value="TRANSPOSASE, PUTATIVE-RELATED"/>
    <property type="match status" value="1"/>
</dbReference>
<feature type="domain" description="Reverse transcriptase Ty1/copia-type" evidence="5">
    <location>
        <begin position="591"/>
        <end position="642"/>
    </location>
</feature>
<evidence type="ECO:0008006" key="8">
    <source>
        <dbReference type="Google" id="ProtNLM"/>
    </source>
</evidence>
<feature type="domain" description="Retrovirus-related Pol polyprotein from transposon TNT 1-94-like beta-barrel" evidence="6">
    <location>
        <begin position="160"/>
        <end position="227"/>
    </location>
</feature>
<dbReference type="AlphaFoldDB" id="A0A1S3ZNI1"/>
<name>A0A1S3ZNI1_TOBAC</name>
<dbReference type="KEGG" id="nta:107788669"/>
<protein>
    <recommendedName>
        <fullName evidence="8">Reverse transcriptase Ty1/copia-type domain-containing protein</fullName>
    </recommendedName>
</protein>
<gene>
    <name evidence="7" type="primary">LOC107788669</name>
</gene>
<keyword evidence="1" id="KW-0645">Protease</keyword>
<dbReference type="GO" id="GO:0008233">
    <property type="term" value="F:peptidase activity"/>
    <property type="evidence" value="ECO:0007669"/>
    <property type="project" value="UniProtKB-KW"/>
</dbReference>
<dbReference type="Pfam" id="PF22936">
    <property type="entry name" value="Pol_BBD"/>
    <property type="match status" value="1"/>
</dbReference>
<dbReference type="OrthoDB" id="1305682at2759"/>
<evidence type="ECO:0000259" key="6">
    <source>
        <dbReference type="Pfam" id="PF22936"/>
    </source>
</evidence>
<keyword evidence="3" id="KW-0378">Hydrolase</keyword>
<evidence type="ECO:0000256" key="2">
    <source>
        <dbReference type="ARBA" id="ARBA00022723"/>
    </source>
</evidence>
<reference evidence="7" key="1">
    <citation type="submission" date="2025-08" db="UniProtKB">
        <authorList>
            <consortium name="RefSeq"/>
        </authorList>
    </citation>
    <scope>IDENTIFICATION</scope>
</reference>
<keyword evidence="2" id="KW-0479">Metal-binding</keyword>
<dbReference type="GO" id="GO:0006508">
    <property type="term" value="P:proteolysis"/>
    <property type="evidence" value="ECO:0007669"/>
    <property type="project" value="UniProtKB-KW"/>
</dbReference>
<feature type="region of interest" description="Disordered" evidence="4">
    <location>
        <begin position="463"/>
        <end position="508"/>
    </location>
</feature>
<accession>A0A1S3ZNI1</accession>